<protein>
    <submittedName>
        <fullName evidence="1">Phosphonate C-P lyase system protein PhnH</fullName>
    </submittedName>
</protein>
<dbReference type="Proteomes" id="UP000283587">
    <property type="component" value="Unassembled WGS sequence"/>
</dbReference>
<dbReference type="GO" id="GO:0019634">
    <property type="term" value="P:organic phosphonate metabolic process"/>
    <property type="evidence" value="ECO:0007669"/>
    <property type="project" value="InterPro"/>
</dbReference>
<dbReference type="EMBL" id="QZEW01000058">
    <property type="protein sequence ID" value="RJL10556.1"/>
    <property type="molecule type" value="Genomic_DNA"/>
</dbReference>
<dbReference type="Gene3D" id="3.40.50.11310">
    <property type="entry name" value="Bacterial phosphonate metabolism protein PhnH"/>
    <property type="match status" value="1"/>
</dbReference>
<dbReference type="SUPFAM" id="SSF159709">
    <property type="entry name" value="PhnH-like"/>
    <property type="match status" value="1"/>
</dbReference>
<dbReference type="InterPro" id="IPR038058">
    <property type="entry name" value="PhnH-like_sp"/>
</dbReference>
<dbReference type="GO" id="GO:0016829">
    <property type="term" value="F:lyase activity"/>
    <property type="evidence" value="ECO:0007669"/>
    <property type="project" value="UniProtKB-KW"/>
</dbReference>
<keyword evidence="1" id="KW-0456">Lyase</keyword>
<dbReference type="RefSeq" id="WP_119898758.1">
    <property type="nucleotide sequence ID" value="NZ_QZEW01000058.1"/>
</dbReference>
<evidence type="ECO:0000313" key="1">
    <source>
        <dbReference type="EMBL" id="RJL10556.1"/>
    </source>
</evidence>
<dbReference type="OrthoDB" id="7947094at2"/>
<dbReference type="Pfam" id="PF05845">
    <property type="entry name" value="PhnH"/>
    <property type="match status" value="1"/>
</dbReference>
<feature type="non-terminal residue" evidence="1">
    <location>
        <position position="133"/>
    </location>
</feature>
<name>A0A419A544_9RHOB</name>
<dbReference type="AlphaFoldDB" id="A0A419A544"/>
<gene>
    <name evidence="1" type="ORF">D3P05_13925</name>
</gene>
<proteinExistence type="predicted"/>
<organism evidence="1 2">
    <name type="scientific">Paracoccus siganidrum</name>
    <dbReference type="NCBI Taxonomy" id="1276757"/>
    <lineage>
        <taxon>Bacteria</taxon>
        <taxon>Pseudomonadati</taxon>
        <taxon>Pseudomonadota</taxon>
        <taxon>Alphaproteobacteria</taxon>
        <taxon>Rhodobacterales</taxon>
        <taxon>Paracoccaceae</taxon>
        <taxon>Paracoccus</taxon>
    </lineage>
</organism>
<evidence type="ECO:0000313" key="2">
    <source>
        <dbReference type="Proteomes" id="UP000283587"/>
    </source>
</evidence>
<accession>A0A419A544</accession>
<sequence length="133" mass="13157">MHAAPLPDPAETRDNATFEALLRALSRPGQVHGLPRPGLLPAALALVDLECAVFTDDPALAPALAGTGARLAEAAVADYLFLSGNPLAAAGSAPVGSALHPENGATLLIATGLSGGPALRLTGPGIDGSIRIA</sequence>
<keyword evidence="2" id="KW-1185">Reference proteome</keyword>
<comment type="caution">
    <text evidence="1">The sequence shown here is derived from an EMBL/GenBank/DDBJ whole genome shotgun (WGS) entry which is preliminary data.</text>
</comment>
<reference evidence="2" key="1">
    <citation type="submission" date="2018-09" db="EMBL/GenBank/DDBJ databases">
        <title>Paracoccus onubensis nov. sp. a moderate halophilic bacterium isolated from Gruta de las Maravillas (Aracena, Spain).</title>
        <authorList>
            <person name="Jurado V."/>
            <person name="Gutierrez-Patricio S."/>
            <person name="Gonzalez-Pimentel J.L."/>
            <person name="Miller A.Z."/>
            <person name="Laiz L."/>
            <person name="Saiz-Jimenez C."/>
        </authorList>
    </citation>
    <scope>NUCLEOTIDE SEQUENCE [LARGE SCALE GENOMIC DNA]</scope>
    <source>
        <strain evidence="2">DSM 26381</strain>
    </source>
</reference>
<dbReference type="InterPro" id="IPR008772">
    <property type="entry name" value="Phosphonate_metab_PhnH"/>
</dbReference>